<keyword evidence="8" id="KW-1185">Reference proteome</keyword>
<dbReference type="OrthoDB" id="1697399at2"/>
<evidence type="ECO:0000313" key="7">
    <source>
        <dbReference type="EMBL" id="TCQ02893.1"/>
    </source>
</evidence>
<comment type="subcellular location">
    <subcellularLocation>
        <location evidence="6">Cytoplasm</location>
    </subcellularLocation>
</comment>
<dbReference type="InterPro" id="IPR037004">
    <property type="entry name" value="Exonuc_VII_ssu_sf"/>
</dbReference>
<gene>
    <name evidence="6" type="primary">xseB</name>
    <name evidence="7" type="ORF">EDD79_101222</name>
</gene>
<comment type="similarity">
    <text evidence="1 6">Belongs to the XseB family.</text>
</comment>
<dbReference type="GO" id="GO:0006308">
    <property type="term" value="P:DNA catabolic process"/>
    <property type="evidence" value="ECO:0007669"/>
    <property type="project" value="UniProtKB-UniRule"/>
</dbReference>
<evidence type="ECO:0000256" key="2">
    <source>
        <dbReference type="ARBA" id="ARBA00022490"/>
    </source>
</evidence>
<dbReference type="RefSeq" id="WP_132848194.1">
    <property type="nucleotide sequence ID" value="NZ_CP058648.1"/>
</dbReference>
<keyword evidence="2 6" id="KW-0963">Cytoplasm</keyword>
<dbReference type="GO" id="GO:0009318">
    <property type="term" value="C:exodeoxyribonuclease VII complex"/>
    <property type="evidence" value="ECO:0007669"/>
    <property type="project" value="UniProtKB-UniRule"/>
</dbReference>
<dbReference type="AlphaFoldDB" id="A0A4R2U5C8"/>
<dbReference type="SUPFAM" id="SSF116842">
    <property type="entry name" value="XseB-like"/>
    <property type="match status" value="1"/>
</dbReference>
<protein>
    <recommendedName>
        <fullName evidence="6">Exodeoxyribonuclease 7 small subunit</fullName>
        <ecNumber evidence="6">3.1.11.6</ecNumber>
    </recommendedName>
    <alternativeName>
        <fullName evidence="6">Exodeoxyribonuclease VII small subunit</fullName>
        <shortName evidence="6">Exonuclease VII small subunit</shortName>
    </alternativeName>
</protein>
<dbReference type="Pfam" id="PF02609">
    <property type="entry name" value="Exonuc_VII_S"/>
    <property type="match status" value="1"/>
</dbReference>
<keyword evidence="5 6" id="KW-0269">Exonuclease</keyword>
<evidence type="ECO:0000256" key="3">
    <source>
        <dbReference type="ARBA" id="ARBA00022722"/>
    </source>
</evidence>
<dbReference type="PIRSF" id="PIRSF006488">
    <property type="entry name" value="Exonuc_VII_S"/>
    <property type="match status" value="1"/>
</dbReference>
<reference evidence="7 8" key="1">
    <citation type="submission" date="2019-03" db="EMBL/GenBank/DDBJ databases">
        <title>Genomic Encyclopedia of Type Strains, Phase IV (KMG-IV): sequencing the most valuable type-strain genomes for metagenomic binning, comparative biology and taxonomic classification.</title>
        <authorList>
            <person name="Goeker M."/>
        </authorList>
    </citation>
    <scope>NUCLEOTIDE SEQUENCE [LARGE SCALE GENOMIC DNA]</scope>
    <source>
        <strain evidence="7 8">DSM 100013</strain>
    </source>
</reference>
<sequence length="77" mass="8993">MNQKSYEEAVKRLEEVIELLEGKDVTLDDSLKLFQEGIELYRFCNGKLTEVEEKISLVIETNKGYEEKSFMLDNTEV</sequence>
<dbReference type="PANTHER" id="PTHR34137">
    <property type="entry name" value="EXODEOXYRIBONUCLEASE 7 SMALL SUBUNIT"/>
    <property type="match status" value="1"/>
</dbReference>
<evidence type="ECO:0000256" key="6">
    <source>
        <dbReference type="HAMAP-Rule" id="MF_00337"/>
    </source>
</evidence>
<organism evidence="7 8">
    <name type="scientific">Serpentinicella alkaliphila</name>
    <dbReference type="NCBI Taxonomy" id="1734049"/>
    <lineage>
        <taxon>Bacteria</taxon>
        <taxon>Bacillati</taxon>
        <taxon>Bacillota</taxon>
        <taxon>Clostridia</taxon>
        <taxon>Peptostreptococcales</taxon>
        <taxon>Natronincolaceae</taxon>
        <taxon>Serpentinicella</taxon>
    </lineage>
</organism>
<comment type="caution">
    <text evidence="7">The sequence shown here is derived from an EMBL/GenBank/DDBJ whole genome shotgun (WGS) entry which is preliminary data.</text>
</comment>
<evidence type="ECO:0000313" key="8">
    <source>
        <dbReference type="Proteomes" id="UP000295504"/>
    </source>
</evidence>
<dbReference type="Gene3D" id="1.10.287.1040">
    <property type="entry name" value="Exonuclease VII, small subunit"/>
    <property type="match status" value="1"/>
</dbReference>
<comment type="function">
    <text evidence="6">Bidirectionally degrades single-stranded DNA into large acid-insoluble oligonucleotides, which are then degraded further into small acid-soluble oligonucleotides.</text>
</comment>
<keyword evidence="3 6" id="KW-0540">Nuclease</keyword>
<dbReference type="NCBIfam" id="TIGR01280">
    <property type="entry name" value="xseB"/>
    <property type="match status" value="1"/>
</dbReference>
<dbReference type="EMBL" id="SLYC01000012">
    <property type="protein sequence ID" value="TCQ02893.1"/>
    <property type="molecule type" value="Genomic_DNA"/>
</dbReference>
<dbReference type="GO" id="GO:0005829">
    <property type="term" value="C:cytosol"/>
    <property type="evidence" value="ECO:0007669"/>
    <property type="project" value="TreeGrafter"/>
</dbReference>
<dbReference type="EC" id="3.1.11.6" evidence="6"/>
<comment type="catalytic activity">
    <reaction evidence="6">
        <text>Exonucleolytic cleavage in either 5'- to 3'- or 3'- to 5'-direction to yield nucleoside 5'-phosphates.</text>
        <dbReference type="EC" id="3.1.11.6"/>
    </reaction>
</comment>
<name>A0A4R2U5C8_9FIRM</name>
<dbReference type="Proteomes" id="UP000295504">
    <property type="component" value="Unassembled WGS sequence"/>
</dbReference>
<accession>A0A4R2U5C8</accession>
<dbReference type="PANTHER" id="PTHR34137:SF1">
    <property type="entry name" value="EXODEOXYRIBONUCLEASE 7 SMALL SUBUNIT"/>
    <property type="match status" value="1"/>
</dbReference>
<dbReference type="InterPro" id="IPR003761">
    <property type="entry name" value="Exonuc_VII_S"/>
</dbReference>
<dbReference type="HAMAP" id="MF_00337">
    <property type="entry name" value="Exonuc_7_S"/>
    <property type="match status" value="1"/>
</dbReference>
<evidence type="ECO:0000256" key="4">
    <source>
        <dbReference type="ARBA" id="ARBA00022801"/>
    </source>
</evidence>
<dbReference type="GO" id="GO:0008855">
    <property type="term" value="F:exodeoxyribonuclease VII activity"/>
    <property type="evidence" value="ECO:0007669"/>
    <property type="project" value="UniProtKB-UniRule"/>
</dbReference>
<evidence type="ECO:0000256" key="1">
    <source>
        <dbReference type="ARBA" id="ARBA00009998"/>
    </source>
</evidence>
<comment type="subunit">
    <text evidence="6">Heterooligomer composed of large and small subunits.</text>
</comment>
<proteinExistence type="inferred from homology"/>
<keyword evidence="4 6" id="KW-0378">Hydrolase</keyword>
<evidence type="ECO:0000256" key="5">
    <source>
        <dbReference type="ARBA" id="ARBA00022839"/>
    </source>
</evidence>